<name>A0A507DV53_9FUNG</name>
<feature type="compositionally biased region" description="Gly residues" evidence="1">
    <location>
        <begin position="500"/>
        <end position="509"/>
    </location>
</feature>
<feature type="region of interest" description="Disordered" evidence="1">
    <location>
        <begin position="243"/>
        <end position="296"/>
    </location>
</feature>
<accession>A0A507DV53</accession>
<keyword evidence="3" id="KW-1185">Reference proteome</keyword>
<protein>
    <recommendedName>
        <fullName evidence="4">SnoaL-like domain-containing protein</fullName>
    </recommendedName>
</protein>
<feature type="compositionally biased region" description="Polar residues" evidence="1">
    <location>
        <begin position="369"/>
        <end position="385"/>
    </location>
</feature>
<feature type="region of interest" description="Disordered" evidence="1">
    <location>
        <begin position="207"/>
        <end position="230"/>
    </location>
</feature>
<dbReference type="InterPro" id="IPR009959">
    <property type="entry name" value="Cyclase_SnoaL-like"/>
</dbReference>
<gene>
    <name evidence="2" type="ORF">PhCBS80983_g05615</name>
</gene>
<dbReference type="InterPro" id="IPR032710">
    <property type="entry name" value="NTF2-like_dom_sf"/>
</dbReference>
<feature type="compositionally biased region" description="Polar residues" evidence="1">
    <location>
        <begin position="264"/>
        <end position="282"/>
    </location>
</feature>
<evidence type="ECO:0008006" key="4">
    <source>
        <dbReference type="Google" id="ProtNLM"/>
    </source>
</evidence>
<reference evidence="2 3" key="1">
    <citation type="journal article" date="2019" name="Sci. Rep.">
        <title>Comparative genomics of chytrid fungi reveal insights into the obligate biotrophic and pathogenic lifestyle of Synchytrium endobioticum.</title>
        <authorList>
            <person name="van de Vossenberg B.T.L.H."/>
            <person name="Warris S."/>
            <person name="Nguyen H.D.T."/>
            <person name="van Gent-Pelzer M.P.E."/>
            <person name="Joly D.L."/>
            <person name="van de Geest H.C."/>
            <person name="Bonants P.J.M."/>
            <person name="Smith D.S."/>
            <person name="Levesque C.A."/>
            <person name="van der Lee T.A.J."/>
        </authorList>
    </citation>
    <scope>NUCLEOTIDE SEQUENCE [LARGE SCALE GENOMIC DNA]</scope>
    <source>
        <strain evidence="2 3">CBS 809.83</strain>
    </source>
</reference>
<dbReference type="Gene3D" id="3.10.450.50">
    <property type="match status" value="1"/>
</dbReference>
<dbReference type="SUPFAM" id="SSF54427">
    <property type="entry name" value="NTF2-like"/>
    <property type="match status" value="1"/>
</dbReference>
<sequence length="509" mass="54896">MLSSTPTPSPSLLVSHWDAHKSSLLNRQASATTAAALVPTLFADDASVVYVPTAAGAEGVKGIELFFRKFAEQNEVVTEEKLINRVVSATSIAEETILTVVHDSTIDWLLPDVKPTNRRVLIPMSTFVLFDNEGKIKAKRVYWDQGTVMKQIGLLPASLFCKANGSETVPPVLGPRVVDRLVDARAEPNLILKEHWEDAPVAGVASKGETAAARAHSHEAAHGILPSGDADHDIHVAEARRLARASNAATKHSSDESTARPPRASSQQRHQPGQTSELSSILENKPSDVPVRSSTRIHHAQAAQSNDIFGTEHNAIQPVKTGIPIDQRRFQSSIDFGFAAVAAEDQHNAAASTVLAAGQRPSSGRRDPNWSSEAASQERNNGHHTVSSKKLFGTAHTVETANDDAQIDYAHVGKKHFSGDQKSHFSISNEHNESYVNSNTGNNINHHGRKHSAMAHQDNDIFGAAKANDERPRSSGKRDPNARSTEAVMARPSSRVLRPPGGGQSFSFA</sequence>
<dbReference type="STRING" id="109895.A0A507DV53"/>
<organism evidence="2 3">
    <name type="scientific">Powellomyces hirtus</name>
    <dbReference type="NCBI Taxonomy" id="109895"/>
    <lineage>
        <taxon>Eukaryota</taxon>
        <taxon>Fungi</taxon>
        <taxon>Fungi incertae sedis</taxon>
        <taxon>Chytridiomycota</taxon>
        <taxon>Chytridiomycota incertae sedis</taxon>
        <taxon>Chytridiomycetes</taxon>
        <taxon>Spizellomycetales</taxon>
        <taxon>Powellomycetaceae</taxon>
        <taxon>Powellomyces</taxon>
    </lineage>
</organism>
<dbReference type="EMBL" id="QEAQ01000129">
    <property type="protein sequence ID" value="TPX55077.1"/>
    <property type="molecule type" value="Genomic_DNA"/>
</dbReference>
<comment type="caution">
    <text evidence="2">The sequence shown here is derived from an EMBL/GenBank/DDBJ whole genome shotgun (WGS) entry which is preliminary data.</text>
</comment>
<dbReference type="PANTHER" id="PTHR38436:SF3">
    <property type="entry name" value="CARBOXYMETHYLENEBUTENOLIDASE-RELATED"/>
    <property type="match status" value="1"/>
</dbReference>
<evidence type="ECO:0000313" key="2">
    <source>
        <dbReference type="EMBL" id="TPX55077.1"/>
    </source>
</evidence>
<dbReference type="PANTHER" id="PTHR38436">
    <property type="entry name" value="POLYKETIDE CYCLASE SNOAL-LIKE DOMAIN"/>
    <property type="match status" value="1"/>
</dbReference>
<evidence type="ECO:0000313" key="3">
    <source>
        <dbReference type="Proteomes" id="UP000318582"/>
    </source>
</evidence>
<evidence type="ECO:0000256" key="1">
    <source>
        <dbReference type="SAM" id="MobiDB-lite"/>
    </source>
</evidence>
<dbReference type="GO" id="GO:0030638">
    <property type="term" value="P:polyketide metabolic process"/>
    <property type="evidence" value="ECO:0007669"/>
    <property type="project" value="InterPro"/>
</dbReference>
<dbReference type="AlphaFoldDB" id="A0A507DV53"/>
<feature type="region of interest" description="Disordered" evidence="1">
    <location>
        <begin position="462"/>
        <end position="509"/>
    </location>
</feature>
<dbReference type="Proteomes" id="UP000318582">
    <property type="component" value="Unassembled WGS sequence"/>
</dbReference>
<proteinExistence type="predicted"/>
<feature type="compositionally biased region" description="Basic and acidic residues" evidence="1">
    <location>
        <begin position="467"/>
        <end position="481"/>
    </location>
</feature>
<feature type="region of interest" description="Disordered" evidence="1">
    <location>
        <begin position="355"/>
        <end position="389"/>
    </location>
</feature>